<dbReference type="InterPro" id="IPR015424">
    <property type="entry name" value="PyrdxlP-dep_Trfase"/>
</dbReference>
<keyword evidence="9" id="KW-1185">Reference proteome</keyword>
<protein>
    <recommendedName>
        <fullName evidence="6">Probable L-tyrosine/L-aspartate decarboxylase</fullName>
        <shortName evidence="6">TDC/ADC</shortName>
        <ecNumber evidence="6">4.1.1.11</ecNumber>
        <ecNumber evidence="6">4.1.1.25</ecNumber>
    </recommendedName>
</protein>
<dbReference type="GO" id="GO:0015937">
    <property type="term" value="P:coenzyme A biosynthetic process"/>
    <property type="evidence" value="ECO:0007669"/>
    <property type="project" value="UniProtKB-UniRule"/>
</dbReference>
<dbReference type="EC" id="4.1.1.11" evidence="6"/>
<feature type="modified residue" description="N6-(pyridoxal phosphate)lysine" evidence="6 7">
    <location>
        <position position="224"/>
    </location>
</feature>
<dbReference type="EMBL" id="CP002069">
    <property type="protein sequence ID" value="ADI75080.1"/>
    <property type="molecule type" value="Genomic_DNA"/>
</dbReference>
<dbReference type="HOGENOM" id="CLU_028929_2_1_2"/>
<dbReference type="RefSeq" id="WP_013195645.1">
    <property type="nucleotide sequence ID" value="NC_014253.1"/>
</dbReference>
<dbReference type="AlphaFoldDB" id="D7EBV8"/>
<dbReference type="HAMAP" id="MF_01610">
    <property type="entry name" value="MfnA_decarbox"/>
    <property type="match status" value="1"/>
</dbReference>
<dbReference type="Gene3D" id="3.40.640.10">
    <property type="entry name" value="Type I PLP-dependent aspartate aminotransferase-like (Major domain)"/>
    <property type="match status" value="1"/>
</dbReference>
<name>D7EBV8_METEZ</name>
<evidence type="ECO:0000256" key="2">
    <source>
        <dbReference type="ARBA" id="ARBA00022793"/>
    </source>
</evidence>
<comment type="catalytic activity">
    <reaction evidence="6">
        <text>L-aspartate + H(+) = beta-alanine + CO2</text>
        <dbReference type="Rhea" id="RHEA:19497"/>
        <dbReference type="ChEBI" id="CHEBI:15378"/>
        <dbReference type="ChEBI" id="CHEBI:16526"/>
        <dbReference type="ChEBI" id="CHEBI:29991"/>
        <dbReference type="ChEBI" id="CHEBI:57966"/>
        <dbReference type="EC" id="4.1.1.11"/>
    </reaction>
</comment>
<dbReference type="InterPro" id="IPR015422">
    <property type="entry name" value="PyrdxlP-dep_Trfase_small"/>
</dbReference>
<dbReference type="NCBIfam" id="TIGR03812">
    <property type="entry name" value="tyr_de_CO2_Arch"/>
    <property type="match status" value="1"/>
</dbReference>
<evidence type="ECO:0000313" key="8">
    <source>
        <dbReference type="EMBL" id="ADI75080.1"/>
    </source>
</evidence>
<dbReference type="PANTHER" id="PTHR42735:SF6">
    <property type="entry name" value="SPHINGOSINE-1-PHOSPHATE LYASE 1"/>
    <property type="match status" value="1"/>
</dbReference>
<gene>
    <name evidence="6" type="primary">mfnA</name>
    <name evidence="8" type="ordered locus">Metev_2260</name>
</gene>
<comment type="catalytic activity">
    <reaction evidence="6">
        <text>L-tyrosine + H(+) = tyramine + CO2</text>
        <dbReference type="Rhea" id="RHEA:14345"/>
        <dbReference type="ChEBI" id="CHEBI:15378"/>
        <dbReference type="ChEBI" id="CHEBI:16526"/>
        <dbReference type="ChEBI" id="CHEBI:58315"/>
        <dbReference type="ChEBI" id="CHEBI:327995"/>
        <dbReference type="EC" id="4.1.1.25"/>
    </reaction>
</comment>
<dbReference type="UniPathway" id="UPA00241"/>
<comment type="pathway">
    <text evidence="6">Cofactor biosynthesis; methanofuran biosynthesis.</text>
</comment>
<dbReference type="GO" id="GO:0004068">
    <property type="term" value="F:aspartate 1-decarboxylase activity"/>
    <property type="evidence" value="ECO:0007669"/>
    <property type="project" value="UniProtKB-UniRule"/>
</dbReference>
<dbReference type="GO" id="GO:0019752">
    <property type="term" value="P:carboxylic acid metabolic process"/>
    <property type="evidence" value="ECO:0007669"/>
    <property type="project" value="InterPro"/>
</dbReference>
<dbReference type="InterPro" id="IPR002129">
    <property type="entry name" value="PyrdxlP-dep_de-COase"/>
</dbReference>
<evidence type="ECO:0000256" key="7">
    <source>
        <dbReference type="PIRSR" id="PIRSR602129-50"/>
    </source>
</evidence>
<dbReference type="GO" id="GO:2001120">
    <property type="term" value="P:methanofuran biosynthetic process"/>
    <property type="evidence" value="ECO:0007669"/>
    <property type="project" value="UniProtKB-UniRule"/>
</dbReference>
<dbReference type="InterPro" id="IPR015421">
    <property type="entry name" value="PyrdxlP-dep_Trfase_major"/>
</dbReference>
<organism evidence="8 9">
    <name type="scientific">Methanohalobium evestigatum (strain ATCC BAA-1072 / DSM 3721 / NBRC 107634 / OCM 161 / Z-7303)</name>
    <dbReference type="NCBI Taxonomy" id="644295"/>
    <lineage>
        <taxon>Archaea</taxon>
        <taxon>Methanobacteriati</taxon>
        <taxon>Methanobacteriota</taxon>
        <taxon>Stenosarchaea group</taxon>
        <taxon>Methanomicrobia</taxon>
        <taxon>Methanosarcinales</taxon>
        <taxon>Methanosarcinaceae</taxon>
        <taxon>Methanohalobium</taxon>
    </lineage>
</organism>
<proteinExistence type="inferred from homology"/>
<dbReference type="KEGG" id="mev:Metev_2260"/>
<keyword evidence="4 6" id="KW-0456">Lyase</keyword>
<dbReference type="SUPFAM" id="SSF53383">
    <property type="entry name" value="PLP-dependent transferases"/>
    <property type="match status" value="1"/>
</dbReference>
<dbReference type="Pfam" id="PF00282">
    <property type="entry name" value="Pyridoxal_deC"/>
    <property type="match status" value="1"/>
</dbReference>
<dbReference type="Proteomes" id="UP000000391">
    <property type="component" value="Chromosome"/>
</dbReference>
<dbReference type="EC" id="4.1.1.25" evidence="6"/>
<dbReference type="InterPro" id="IPR050477">
    <property type="entry name" value="GrpII_AminoAcid_Decarb"/>
</dbReference>
<keyword evidence="3 6" id="KW-0663">Pyridoxal phosphate</keyword>
<dbReference type="Gene3D" id="3.90.1150.10">
    <property type="entry name" value="Aspartate Aminotransferase, domain 1"/>
    <property type="match status" value="1"/>
</dbReference>
<comment type="similarity">
    <text evidence="5">Belongs to the group II decarboxylase family. Sphingosine-1-phosphate lyase subfamily.</text>
</comment>
<evidence type="ECO:0000256" key="3">
    <source>
        <dbReference type="ARBA" id="ARBA00022898"/>
    </source>
</evidence>
<comment type="pathway">
    <text evidence="6">Cofactor biosynthesis; coenzyme A biosynthesis.</text>
</comment>
<evidence type="ECO:0000313" key="9">
    <source>
        <dbReference type="Proteomes" id="UP000000391"/>
    </source>
</evidence>
<dbReference type="UniPathway" id="UPA00080"/>
<sequence>MNEKGISNQKLTDLLDTAKSNDVGYERVLSAMCTYPHDVAVQAHTKFIEANMGDPGLFPGTYSLEKEVINMMGQLLHCSSVHGYITTGGTESNIQALRTMVNSSNVANPNVIVPESAHFSFDKIANILGIEVKKAELDSKFKVDIGSVKSLIDSNTIGLVGIAGSTEFGQIDPINSLSDIALENNLYLHVDAAFGGFVIPFLETSYHFDFVLDGVTSIALDPHKMGFSTIPSGGILFRNREDLNHLQTHTPYLTISTQSSLTGTRSGASVAATYAVMSYLGKEGYRQIVKQCMDLTNDLVEGAKKIGINPLIEPVMNVVTLDVQDPDTLRARLRDEFGWYVSITRNPRALRLVLMPHLTHKNLDLFLQDLEKLVKIG</sequence>
<comment type="function">
    <text evidence="6">Catalyzes the decarboxylation of L-tyrosine to produce tyramine for methanofuran biosynthesis. Can also catalyze the decarboxylation of L-aspartate to produce beta-alanine for coenzyme A (CoA) biosynthesis.</text>
</comment>
<dbReference type="STRING" id="644295.Metev_2260"/>
<comment type="cofactor">
    <cofactor evidence="1 6 7">
        <name>pyridoxal 5'-phosphate</name>
        <dbReference type="ChEBI" id="CHEBI:597326"/>
    </cofactor>
</comment>
<keyword evidence="2 6" id="KW-0210">Decarboxylase</keyword>
<dbReference type="OrthoDB" id="56891at2157"/>
<dbReference type="GO" id="GO:0004837">
    <property type="term" value="F:tyrosine decarboxylase activity"/>
    <property type="evidence" value="ECO:0007669"/>
    <property type="project" value="UniProtKB-UniRule"/>
</dbReference>
<evidence type="ECO:0000256" key="5">
    <source>
        <dbReference type="ARBA" id="ARBA00038302"/>
    </source>
</evidence>
<evidence type="ECO:0000256" key="6">
    <source>
        <dbReference type="HAMAP-Rule" id="MF_01610"/>
    </source>
</evidence>
<dbReference type="GeneID" id="9347924"/>
<dbReference type="GO" id="GO:0030170">
    <property type="term" value="F:pyridoxal phosphate binding"/>
    <property type="evidence" value="ECO:0007669"/>
    <property type="project" value="UniProtKB-UniRule"/>
</dbReference>
<dbReference type="InterPro" id="IPR020931">
    <property type="entry name" value="MfnA"/>
</dbReference>
<evidence type="ECO:0000256" key="4">
    <source>
        <dbReference type="ARBA" id="ARBA00023239"/>
    </source>
</evidence>
<accession>D7EBV8</accession>
<reference evidence="8 9" key="1">
    <citation type="submission" date="2010-06" db="EMBL/GenBank/DDBJ databases">
        <title>Complete sequence chromosome of Methanohalobium evestigatum Z-7303.</title>
        <authorList>
            <consortium name="US DOE Joint Genome Institute"/>
            <person name="Lucas S."/>
            <person name="Copeland A."/>
            <person name="Lapidus A."/>
            <person name="Cheng J.-F."/>
            <person name="Bruce D."/>
            <person name="Goodwin L."/>
            <person name="Pitluck S."/>
            <person name="Saunders E."/>
            <person name="Detter J.C."/>
            <person name="Han C."/>
            <person name="Tapia R."/>
            <person name="Land M."/>
            <person name="Hauser L."/>
            <person name="Kyrpides N."/>
            <person name="Mikhailova N."/>
            <person name="Sieprawska-Lupa M."/>
            <person name="Whitman W.B."/>
            <person name="Anderson I."/>
            <person name="Woyke T."/>
        </authorList>
    </citation>
    <scope>NUCLEOTIDE SEQUENCE [LARGE SCALE GENOMIC DNA]</scope>
    <source>
        <strain evidence="9">ATCC BAA-1072 / DSM 3721 / NBRC 107634 / OCM 161 / Z-7303</strain>
    </source>
</reference>
<dbReference type="PANTHER" id="PTHR42735">
    <property type="match status" value="1"/>
</dbReference>
<evidence type="ECO:0000256" key="1">
    <source>
        <dbReference type="ARBA" id="ARBA00001933"/>
    </source>
</evidence>
<comment type="similarity">
    <text evidence="6">Belongs to the group II decarboxylase family. MfnA subfamily.</text>
</comment>